<protein>
    <submittedName>
        <fullName evidence="3">6-phospho-beta-glucosidase</fullName>
        <ecNumber evidence="3">3.2.1.86</ecNumber>
    </submittedName>
</protein>
<dbReference type="NCBIfam" id="NF007154">
    <property type="entry name" value="PRK09589.1"/>
    <property type="match status" value="1"/>
</dbReference>
<proteinExistence type="inferred from homology"/>
<gene>
    <name evidence="3" type="ORF">J2S15_003169</name>
</gene>
<organism evidence="3 4">
    <name type="scientific">Breznakia pachnodae</name>
    <dbReference type="NCBI Taxonomy" id="265178"/>
    <lineage>
        <taxon>Bacteria</taxon>
        <taxon>Bacillati</taxon>
        <taxon>Bacillota</taxon>
        <taxon>Erysipelotrichia</taxon>
        <taxon>Erysipelotrichales</taxon>
        <taxon>Erysipelotrichaceae</taxon>
        <taxon>Breznakia</taxon>
    </lineage>
</organism>
<dbReference type="InterPro" id="IPR033132">
    <property type="entry name" value="GH_1_N_CS"/>
</dbReference>
<keyword evidence="4" id="KW-1185">Reference proteome</keyword>
<keyword evidence="1 3" id="KW-0326">Glycosidase</keyword>
<evidence type="ECO:0000256" key="2">
    <source>
        <dbReference type="RuleBase" id="RU003690"/>
    </source>
</evidence>
<dbReference type="RefSeq" id="WP_307410013.1">
    <property type="nucleotide sequence ID" value="NZ_JAUSUR010000006.1"/>
</dbReference>
<comment type="caution">
    <text evidence="3">The sequence shown here is derived from an EMBL/GenBank/DDBJ whole genome shotgun (WGS) entry which is preliminary data.</text>
</comment>
<reference evidence="3 4" key="1">
    <citation type="submission" date="2023-07" db="EMBL/GenBank/DDBJ databases">
        <title>Genomic Encyclopedia of Type Strains, Phase IV (KMG-IV): sequencing the most valuable type-strain genomes for metagenomic binning, comparative biology and taxonomic classification.</title>
        <authorList>
            <person name="Goeker M."/>
        </authorList>
    </citation>
    <scope>NUCLEOTIDE SEQUENCE [LARGE SCALE GENOMIC DNA]</scope>
    <source>
        <strain evidence="3 4">DSM 16784</strain>
    </source>
</reference>
<comment type="similarity">
    <text evidence="2">Belongs to the glycosyl hydrolase 1 family.</text>
</comment>
<dbReference type="PANTHER" id="PTHR10353:SF122">
    <property type="entry name" value="6-PHOSPHO-BETA-GLUCOSIDASE ASCB-RELATED"/>
    <property type="match status" value="1"/>
</dbReference>
<dbReference type="Proteomes" id="UP001230220">
    <property type="component" value="Unassembled WGS sequence"/>
</dbReference>
<dbReference type="SUPFAM" id="SSF51445">
    <property type="entry name" value="(Trans)glycosidases"/>
    <property type="match status" value="1"/>
</dbReference>
<dbReference type="PANTHER" id="PTHR10353">
    <property type="entry name" value="GLYCOSYL HYDROLASE"/>
    <property type="match status" value="1"/>
</dbReference>
<dbReference type="EC" id="3.2.1.86" evidence="3"/>
<dbReference type="InterPro" id="IPR001360">
    <property type="entry name" value="Glyco_hydro_1"/>
</dbReference>
<sequence length="488" mass="56262">MKMNRDMLTKGFPKDFLWGGATAANQFEGGWNEGGKGISTTDMCLAGSRTIPKRLAKEIKEGVYYPSHNGIDFYHRYKEDIALFAEMGFKSFRMSIAWTRIYPTGEESEPNEEGLKFYDDVFDELQKYGIEPIVTISHYEYPYHLVEKFSCWKSREMIDYYMKFTETIFRRYKNKVKYWLTLNEINTVALATSGYIGAGILNGDEDEVMDMKVDPETLYQALHYMLVASAKAVTLGHEINPDFKIGSMEAYLTYYPYNCNPDDVLLAQKKDREVNLIAGDVQIRGSYPGFAYRFFEEKGYDIKMEEEDFEILKKGTVDFISISYYFSATMSTQEGLGEASGNMIVEGNVNPYLETSEWGWQSDPKGLRWTLNHIWDRYQIPIMVVENGLGATDKLEADGSVHDDYRIKYIRDHVIQMKEAIRDGVNLIAYTPWGCIDLISGSTGEMDKRYGFIYVDLDNQGNGSFDRYKKDSFYWYKKVIASNGEDLD</sequence>
<evidence type="ECO:0000313" key="4">
    <source>
        <dbReference type="Proteomes" id="UP001230220"/>
    </source>
</evidence>
<dbReference type="PROSITE" id="PS00653">
    <property type="entry name" value="GLYCOSYL_HYDROL_F1_2"/>
    <property type="match status" value="1"/>
</dbReference>
<dbReference type="Gene3D" id="3.20.20.80">
    <property type="entry name" value="Glycosidases"/>
    <property type="match status" value="1"/>
</dbReference>
<dbReference type="PRINTS" id="PR00131">
    <property type="entry name" value="GLHYDRLASE1"/>
</dbReference>
<evidence type="ECO:0000256" key="1">
    <source>
        <dbReference type="ARBA" id="ARBA00023295"/>
    </source>
</evidence>
<dbReference type="GO" id="GO:0008706">
    <property type="term" value="F:6-phospho-beta-glucosidase activity"/>
    <property type="evidence" value="ECO:0007669"/>
    <property type="project" value="UniProtKB-EC"/>
</dbReference>
<dbReference type="InterPro" id="IPR017853">
    <property type="entry name" value="GH"/>
</dbReference>
<dbReference type="Pfam" id="PF00232">
    <property type="entry name" value="Glyco_hydro_1"/>
    <property type="match status" value="1"/>
</dbReference>
<accession>A0ABU0E6J1</accession>
<dbReference type="EMBL" id="JAUSUR010000006">
    <property type="protein sequence ID" value="MDQ0362415.1"/>
    <property type="molecule type" value="Genomic_DNA"/>
</dbReference>
<keyword evidence="3" id="KW-0378">Hydrolase</keyword>
<name>A0ABU0E6J1_9FIRM</name>
<evidence type="ECO:0000313" key="3">
    <source>
        <dbReference type="EMBL" id="MDQ0362415.1"/>
    </source>
</evidence>